<dbReference type="Gene3D" id="1.10.10.2830">
    <property type="match status" value="1"/>
</dbReference>
<dbReference type="InterPro" id="IPR004437">
    <property type="entry name" value="ParB/RepB/Spo0J"/>
</dbReference>
<keyword evidence="6" id="KW-1185">Reference proteome</keyword>
<dbReference type="Pfam" id="PF02195">
    <property type="entry name" value="ParB_N"/>
    <property type="match status" value="1"/>
</dbReference>
<dbReference type="AlphaFoldDB" id="A0A839S828"/>
<evidence type="ECO:0000256" key="3">
    <source>
        <dbReference type="SAM" id="MobiDB-lite"/>
    </source>
</evidence>
<protein>
    <submittedName>
        <fullName evidence="5">ParB family chromosome partitioning protein</fullName>
    </submittedName>
</protein>
<evidence type="ECO:0000313" key="6">
    <source>
        <dbReference type="Proteomes" id="UP000550714"/>
    </source>
</evidence>
<dbReference type="SMART" id="SM00470">
    <property type="entry name" value="ParB"/>
    <property type="match status" value="1"/>
</dbReference>
<comment type="similarity">
    <text evidence="1">Belongs to the ParB family.</text>
</comment>
<feature type="region of interest" description="Disordered" evidence="3">
    <location>
        <begin position="206"/>
        <end position="252"/>
    </location>
</feature>
<dbReference type="SUPFAM" id="SSF109709">
    <property type="entry name" value="KorB DNA-binding domain-like"/>
    <property type="match status" value="1"/>
</dbReference>
<dbReference type="Proteomes" id="UP000550714">
    <property type="component" value="Unassembled WGS sequence"/>
</dbReference>
<accession>A0A839S828</accession>
<gene>
    <name evidence="5" type="ORF">FHS23_004578</name>
</gene>
<dbReference type="RefSeq" id="WP_183659412.1">
    <property type="nucleotide sequence ID" value="NZ_JACHWU010000011.1"/>
</dbReference>
<dbReference type="InterPro" id="IPR050336">
    <property type="entry name" value="Chromosome_partition/occlusion"/>
</dbReference>
<dbReference type="Pfam" id="PF17762">
    <property type="entry name" value="HTH_ParB"/>
    <property type="match status" value="1"/>
</dbReference>
<evidence type="ECO:0000256" key="2">
    <source>
        <dbReference type="ARBA" id="ARBA00022829"/>
    </source>
</evidence>
<sequence length="279" mass="30206">MGGRRGISGSAQPQTTTPSTVPVTSIAHNPRNPRTDYDDVGELAESLSEVGVLQPLGVVRYEVFLTHYPDHEHDVGAHDWVVVNGNRRLAAAQKAGLEKVPVHVVDHLGREEALDESVLVENIHREALPPLREAEAIRLLVDRHGSQRAVAKRISKTNGFVSQRLALLELEDSLKAALESGQLGLADARRVAKLPPGEQTAEWERIQQEGTSPAGPAEITSESGRAEVGGVYPVNTPASERPPKRPRTVPLKSPEQIANDLKTHLDAAELQAVVVLLTD</sequence>
<dbReference type="NCBIfam" id="TIGR00180">
    <property type="entry name" value="parB_part"/>
    <property type="match status" value="1"/>
</dbReference>
<proteinExistence type="inferred from homology"/>
<comment type="caution">
    <text evidence="5">The sequence shown here is derived from an EMBL/GenBank/DDBJ whole genome shotgun (WGS) entry which is preliminary data.</text>
</comment>
<keyword evidence="2" id="KW-0159">Chromosome partition</keyword>
<feature type="domain" description="ParB-like N-terminal" evidence="4">
    <location>
        <begin position="19"/>
        <end position="123"/>
    </location>
</feature>
<dbReference type="PANTHER" id="PTHR33375:SF1">
    <property type="entry name" value="CHROMOSOME-PARTITIONING PROTEIN PARB-RELATED"/>
    <property type="match status" value="1"/>
</dbReference>
<dbReference type="GO" id="GO:0003677">
    <property type="term" value="F:DNA binding"/>
    <property type="evidence" value="ECO:0007669"/>
    <property type="project" value="InterPro"/>
</dbReference>
<organism evidence="5 6">
    <name type="scientific">Prauserella isguenensis</name>
    <dbReference type="NCBI Taxonomy" id="1470180"/>
    <lineage>
        <taxon>Bacteria</taxon>
        <taxon>Bacillati</taxon>
        <taxon>Actinomycetota</taxon>
        <taxon>Actinomycetes</taxon>
        <taxon>Pseudonocardiales</taxon>
        <taxon>Pseudonocardiaceae</taxon>
        <taxon>Prauserella</taxon>
    </lineage>
</organism>
<feature type="compositionally biased region" description="Low complexity" evidence="3">
    <location>
        <begin position="12"/>
        <end position="25"/>
    </location>
</feature>
<evidence type="ECO:0000313" key="5">
    <source>
        <dbReference type="EMBL" id="MBB3053524.1"/>
    </source>
</evidence>
<dbReference type="GO" id="GO:0005694">
    <property type="term" value="C:chromosome"/>
    <property type="evidence" value="ECO:0007669"/>
    <property type="project" value="TreeGrafter"/>
</dbReference>
<feature type="region of interest" description="Disordered" evidence="3">
    <location>
        <begin position="1"/>
        <end position="38"/>
    </location>
</feature>
<dbReference type="EMBL" id="JACHWU010000011">
    <property type="protein sequence ID" value="MBB3053524.1"/>
    <property type="molecule type" value="Genomic_DNA"/>
</dbReference>
<dbReference type="InterPro" id="IPR003115">
    <property type="entry name" value="ParB_N"/>
</dbReference>
<dbReference type="GO" id="GO:0045881">
    <property type="term" value="P:positive regulation of sporulation resulting in formation of a cellular spore"/>
    <property type="evidence" value="ECO:0007669"/>
    <property type="project" value="TreeGrafter"/>
</dbReference>
<evidence type="ECO:0000256" key="1">
    <source>
        <dbReference type="ARBA" id="ARBA00006295"/>
    </source>
</evidence>
<dbReference type="InterPro" id="IPR041468">
    <property type="entry name" value="HTH_ParB/Spo0J"/>
</dbReference>
<dbReference type="SUPFAM" id="SSF110849">
    <property type="entry name" value="ParB/Sulfiredoxin"/>
    <property type="match status" value="1"/>
</dbReference>
<dbReference type="GO" id="GO:0007059">
    <property type="term" value="P:chromosome segregation"/>
    <property type="evidence" value="ECO:0007669"/>
    <property type="project" value="UniProtKB-KW"/>
</dbReference>
<dbReference type="PANTHER" id="PTHR33375">
    <property type="entry name" value="CHROMOSOME-PARTITIONING PROTEIN PARB-RELATED"/>
    <property type="match status" value="1"/>
</dbReference>
<dbReference type="InterPro" id="IPR036086">
    <property type="entry name" value="ParB/Sulfiredoxin_sf"/>
</dbReference>
<reference evidence="5 6" key="1">
    <citation type="submission" date="2020-08" db="EMBL/GenBank/DDBJ databases">
        <title>Genomic Encyclopedia of Type Strains, Phase III (KMG-III): the genomes of soil and plant-associated and newly described type strains.</title>
        <authorList>
            <person name="Whitman W."/>
        </authorList>
    </citation>
    <scope>NUCLEOTIDE SEQUENCE [LARGE SCALE GENOMIC DNA]</scope>
    <source>
        <strain evidence="5 6">CECT 8577</strain>
    </source>
</reference>
<name>A0A839S828_9PSEU</name>
<evidence type="ECO:0000259" key="4">
    <source>
        <dbReference type="SMART" id="SM00470"/>
    </source>
</evidence>
<dbReference type="Gene3D" id="3.90.1530.30">
    <property type="match status" value="1"/>
</dbReference>